<dbReference type="PRINTS" id="PR00347">
    <property type="entry name" value="THAUMATIN"/>
</dbReference>
<keyword evidence="2" id="KW-0732">Signal</keyword>
<dbReference type="Proteomes" id="UP001168821">
    <property type="component" value="Unassembled WGS sequence"/>
</dbReference>
<feature type="disulfide bond" evidence="1">
    <location>
        <begin position="75"/>
        <end position="82"/>
    </location>
</feature>
<feature type="signal peptide" evidence="2">
    <location>
        <begin position="1"/>
        <end position="16"/>
    </location>
</feature>
<evidence type="ECO:0000256" key="2">
    <source>
        <dbReference type="SAM" id="SignalP"/>
    </source>
</evidence>
<evidence type="ECO:0000313" key="3">
    <source>
        <dbReference type="EMBL" id="KAJ3667164.1"/>
    </source>
</evidence>
<dbReference type="InterPro" id="IPR001938">
    <property type="entry name" value="Thaumatin"/>
</dbReference>
<dbReference type="FunFam" id="2.60.110.10:FF:000004">
    <property type="entry name" value="THAUMATIN-LIKE PROTEIN 1"/>
    <property type="match status" value="1"/>
</dbReference>
<feature type="disulfide bond" evidence="1">
    <location>
        <begin position="151"/>
        <end position="217"/>
    </location>
</feature>
<gene>
    <name evidence="3" type="ORF">Zmor_002565</name>
</gene>
<dbReference type="SUPFAM" id="SSF49870">
    <property type="entry name" value="Osmotin, thaumatin-like protein"/>
    <property type="match status" value="1"/>
</dbReference>
<dbReference type="PROSITE" id="PS51367">
    <property type="entry name" value="THAUMATIN_2"/>
    <property type="match status" value="1"/>
</dbReference>
<dbReference type="PANTHER" id="PTHR31048">
    <property type="entry name" value="OS03G0233200 PROTEIN"/>
    <property type="match status" value="1"/>
</dbReference>
<evidence type="ECO:0000256" key="1">
    <source>
        <dbReference type="PIRSR" id="PIRSR002703-1"/>
    </source>
</evidence>
<dbReference type="SMART" id="SM00205">
    <property type="entry name" value="THN"/>
    <property type="match status" value="1"/>
</dbReference>
<feature type="disulfide bond" evidence="1">
    <location>
        <begin position="160"/>
        <end position="176"/>
    </location>
</feature>
<sequence length="244" mass="26605">MLSKTVFVTLLAVCSGVEFQIQNTANFDIWIGIQPNNKTDNPQLRNGGFDLPAGQKVSVQAPKNWEGRFWGRTGCNPSTKHCDTGDCGNKLECNGAGGVPPTTLVEIALKKFNGLDFYDVSLVNGFNIVASIEPIGGQGDGSQYSCKKGACLNNDIINQCPEKLKVKNGQGAVIGCNSACDVFKTDEYCCRGAYDTSDKCKSSTWAVNYPKFFKDRCPDAYSYAFDDHKSTFTCKAETYLIKFG</sequence>
<comment type="caution">
    <text evidence="3">The sequence shown here is derived from an EMBL/GenBank/DDBJ whole genome shotgun (WGS) entry which is preliminary data.</text>
</comment>
<reference evidence="3" key="1">
    <citation type="journal article" date="2023" name="G3 (Bethesda)">
        <title>Whole genome assemblies of Zophobas morio and Tenebrio molitor.</title>
        <authorList>
            <person name="Kaur S."/>
            <person name="Stinson S.A."/>
            <person name="diCenzo G.C."/>
        </authorList>
    </citation>
    <scope>NUCLEOTIDE SEQUENCE</scope>
    <source>
        <strain evidence="3">QUZm001</strain>
    </source>
</reference>
<organism evidence="3 4">
    <name type="scientific">Zophobas morio</name>
    <dbReference type="NCBI Taxonomy" id="2755281"/>
    <lineage>
        <taxon>Eukaryota</taxon>
        <taxon>Metazoa</taxon>
        <taxon>Ecdysozoa</taxon>
        <taxon>Arthropoda</taxon>
        <taxon>Hexapoda</taxon>
        <taxon>Insecta</taxon>
        <taxon>Pterygota</taxon>
        <taxon>Neoptera</taxon>
        <taxon>Endopterygota</taxon>
        <taxon>Coleoptera</taxon>
        <taxon>Polyphaga</taxon>
        <taxon>Cucujiformia</taxon>
        <taxon>Tenebrionidae</taxon>
        <taxon>Zophobas</taxon>
    </lineage>
</organism>
<feature type="disulfide bond" evidence="1">
    <location>
        <begin position="190"/>
        <end position="200"/>
    </location>
</feature>
<dbReference type="InterPro" id="IPR037176">
    <property type="entry name" value="Osmotin/thaumatin-like_sf"/>
</dbReference>
<name>A0AA38MTW1_9CUCU</name>
<protein>
    <recommendedName>
        <fullName evidence="5">Thaumatin-like protein</fullName>
    </recommendedName>
</protein>
<dbReference type="PIRSF" id="PIRSF002703">
    <property type="entry name" value="Thaumatin"/>
    <property type="match status" value="1"/>
</dbReference>
<feature type="disulfide bond" evidence="1">
    <location>
        <begin position="146"/>
        <end position="234"/>
    </location>
</feature>
<proteinExistence type="predicted"/>
<feature type="chain" id="PRO_5041469738" description="Thaumatin-like protein" evidence="2">
    <location>
        <begin position="17"/>
        <end position="244"/>
    </location>
</feature>
<keyword evidence="1" id="KW-1015">Disulfide bond</keyword>
<feature type="disulfide bond" evidence="1">
    <location>
        <begin position="180"/>
        <end position="189"/>
    </location>
</feature>
<keyword evidence="4" id="KW-1185">Reference proteome</keyword>
<dbReference type="CDD" id="cd09218">
    <property type="entry name" value="TLP-PA"/>
    <property type="match status" value="1"/>
</dbReference>
<evidence type="ECO:0008006" key="5">
    <source>
        <dbReference type="Google" id="ProtNLM"/>
    </source>
</evidence>
<dbReference type="Pfam" id="PF00314">
    <property type="entry name" value="Thaumatin"/>
    <property type="match status" value="1"/>
</dbReference>
<accession>A0AA38MTW1</accession>
<dbReference type="Gene3D" id="2.60.110.10">
    <property type="entry name" value="Thaumatin"/>
    <property type="match status" value="1"/>
</dbReference>
<feature type="disulfide bond" evidence="1">
    <location>
        <begin position="87"/>
        <end position="93"/>
    </location>
</feature>
<dbReference type="AlphaFoldDB" id="A0AA38MTW1"/>
<evidence type="ECO:0000313" key="4">
    <source>
        <dbReference type="Proteomes" id="UP001168821"/>
    </source>
</evidence>
<dbReference type="EMBL" id="JALNTZ010000001">
    <property type="protein sequence ID" value="KAJ3667164.1"/>
    <property type="molecule type" value="Genomic_DNA"/>
</dbReference>